<dbReference type="PANTHER" id="PTHR38733:SF1">
    <property type="entry name" value="TYPE IV METHYL-DIRECTED RESTRICTION ENZYME ECOKMCRBC"/>
    <property type="match status" value="1"/>
</dbReference>
<keyword evidence="3" id="KW-1185">Reference proteome</keyword>
<feature type="region of interest" description="Disordered" evidence="1">
    <location>
        <begin position="293"/>
        <end position="351"/>
    </location>
</feature>
<dbReference type="AlphaFoldDB" id="A0A173LMT2"/>
<dbReference type="Proteomes" id="UP000186104">
    <property type="component" value="Chromosome"/>
</dbReference>
<accession>A0A173LMT2</accession>
<dbReference type="RefSeq" id="WP_067475037.1">
    <property type="nucleotide sequence ID" value="NZ_CP015961.1"/>
</dbReference>
<feature type="compositionally biased region" description="Low complexity" evidence="1">
    <location>
        <begin position="299"/>
        <end position="334"/>
    </location>
</feature>
<gene>
    <name evidence="2" type="ORF">BJL86_2141</name>
</gene>
<proteinExistence type="predicted"/>
<name>A0A173LMT2_9ACTN</name>
<feature type="region of interest" description="Disordered" evidence="1">
    <location>
        <begin position="452"/>
        <end position="473"/>
    </location>
</feature>
<dbReference type="STRING" id="499555.BJL86_2141"/>
<evidence type="ECO:0000313" key="3">
    <source>
        <dbReference type="Proteomes" id="UP000186104"/>
    </source>
</evidence>
<dbReference type="EMBL" id="CP015961">
    <property type="protein sequence ID" value="ANI92908.1"/>
    <property type="molecule type" value="Genomic_DNA"/>
</dbReference>
<evidence type="ECO:0000256" key="1">
    <source>
        <dbReference type="SAM" id="MobiDB-lite"/>
    </source>
</evidence>
<evidence type="ECO:0008006" key="4">
    <source>
        <dbReference type="Google" id="ProtNLM"/>
    </source>
</evidence>
<organism evidence="2 3">
    <name type="scientific">Dietzia timorensis</name>
    <dbReference type="NCBI Taxonomy" id="499555"/>
    <lineage>
        <taxon>Bacteria</taxon>
        <taxon>Bacillati</taxon>
        <taxon>Actinomycetota</taxon>
        <taxon>Actinomycetes</taxon>
        <taxon>Mycobacteriales</taxon>
        <taxon>Dietziaceae</taxon>
        <taxon>Dietzia</taxon>
    </lineage>
</organism>
<dbReference type="PANTHER" id="PTHR38733">
    <property type="entry name" value="PROTEIN MCRC"/>
    <property type="match status" value="1"/>
</dbReference>
<dbReference type="KEGG" id="dtm:BJL86_2141"/>
<dbReference type="OrthoDB" id="5148566at2"/>
<dbReference type="Pfam" id="PF10117">
    <property type="entry name" value="McrBC"/>
    <property type="match status" value="1"/>
</dbReference>
<feature type="compositionally biased region" description="Basic residues" evidence="1">
    <location>
        <begin position="462"/>
        <end position="473"/>
    </location>
</feature>
<evidence type="ECO:0000313" key="2">
    <source>
        <dbReference type="EMBL" id="ANI92908.1"/>
    </source>
</evidence>
<dbReference type="InterPro" id="IPR019292">
    <property type="entry name" value="McrC"/>
</dbReference>
<feature type="compositionally biased region" description="Basic and acidic residues" evidence="1">
    <location>
        <begin position="340"/>
        <end position="351"/>
    </location>
</feature>
<protein>
    <recommendedName>
        <fullName evidence="4">5-methylcytosine-specific restriction enzyme subunit McrC</fullName>
    </recommendedName>
</protein>
<sequence>MIAAQTTVEFDEFDRKGRVVELTGAEAVALAGTGLLEVLPARTGRWRIIPNGHVGAVRIGTRSVSVLPHANLGLSDLFFLLDYAPSGAFQNTSIGASETDDLWTSMARSFIALAEPELARGLMRGYKRVDDALSTVRGRIRISDQIRRHPGMTIPLEVTYSEFTPDIPENQILHTALYRLQFLPGLPDALRRQLAQLEFRLADVQIFGHGQKLPEWTPSRINARFHDALVLAERILTSVWLDVDPLSESSTLAAFVTEMPDLFESYVADILSESMTAKGEELLRDPVVYLEDSSGGGASSRHSGSRARGTASGSAAAAAAAPASAPQQATSSPAVPDDDSLPRHSNGRESDLISVPTGLVYVRDGAPIATFAPAYPTTADGELDSHFRLLAACTALGVNHAFLVYPADRRGAAPRPRRIVHTDISIVEYPIDLAQGPEGARSALAELARMARNLKPTPANRGKSKRARQRKNT</sequence>
<dbReference type="REBASE" id="154005">
    <property type="entry name" value="Dti528McrBCP"/>
</dbReference>
<reference evidence="2 3" key="1">
    <citation type="submission" date="2016-06" db="EMBL/GenBank/DDBJ databases">
        <title>Complete genome sequence of a saline-alkali tolerant type strain Dietzia timorensis ID05-A0528T.</title>
        <authorList>
            <person name="Wu X."/>
        </authorList>
    </citation>
    <scope>NUCLEOTIDE SEQUENCE [LARGE SCALE GENOMIC DNA]</scope>
    <source>
        <strain evidence="2 3">ID05-A0528</strain>
    </source>
</reference>